<organism evidence="2 3">
    <name type="scientific">Microbacterium dextranolyticum</name>
    <dbReference type="NCBI Taxonomy" id="36806"/>
    <lineage>
        <taxon>Bacteria</taxon>
        <taxon>Bacillati</taxon>
        <taxon>Actinomycetota</taxon>
        <taxon>Actinomycetes</taxon>
        <taxon>Micrococcales</taxon>
        <taxon>Microbacteriaceae</taxon>
        <taxon>Microbacterium</taxon>
    </lineage>
</organism>
<reference evidence="2" key="2">
    <citation type="submission" date="2023-01" db="EMBL/GenBank/DDBJ databases">
        <authorList>
            <person name="Sun Q."/>
            <person name="Evtushenko L."/>
        </authorList>
    </citation>
    <scope>NUCLEOTIDE SEQUENCE</scope>
    <source>
        <strain evidence="2">VKM Ac-1940</strain>
    </source>
</reference>
<keyword evidence="1" id="KW-1133">Transmembrane helix</keyword>
<dbReference type="AlphaFoldDB" id="A0A9W6HP92"/>
<evidence type="ECO:0000313" key="3">
    <source>
        <dbReference type="Proteomes" id="UP001142291"/>
    </source>
</evidence>
<feature type="transmembrane region" description="Helical" evidence="1">
    <location>
        <begin position="137"/>
        <end position="164"/>
    </location>
</feature>
<keyword evidence="1" id="KW-0472">Membrane</keyword>
<evidence type="ECO:0000256" key="1">
    <source>
        <dbReference type="SAM" id="Phobius"/>
    </source>
</evidence>
<accession>A0A9W6HP92</accession>
<proteinExistence type="predicted"/>
<sequence>MAKERTPSAAVRHPERIRLSAVTRFAGVAVTEGEALMPRYGRRMALDEGATVSRGRAAGARGLISASVLMTCATACLIWLAAVPFGSGVCPAIDPPPLHCSPARRAGTGLVATICVVIVGALAVVLALWGGPRARPLVIAGVVVLVMAPFVTYAVVAFSAGFLIR</sequence>
<keyword evidence="1" id="KW-0812">Transmembrane</keyword>
<gene>
    <name evidence="2" type="ORF">GCM10017591_27010</name>
</gene>
<dbReference type="EMBL" id="BSER01000012">
    <property type="protein sequence ID" value="GLJ96638.1"/>
    <property type="molecule type" value="Genomic_DNA"/>
</dbReference>
<protein>
    <submittedName>
        <fullName evidence="2">Uncharacterized protein</fullName>
    </submittedName>
</protein>
<reference evidence="2" key="1">
    <citation type="journal article" date="2014" name="Int. J. Syst. Evol. Microbiol.">
        <title>Complete genome sequence of Corynebacterium casei LMG S-19264T (=DSM 44701T), isolated from a smear-ripened cheese.</title>
        <authorList>
            <consortium name="US DOE Joint Genome Institute (JGI-PGF)"/>
            <person name="Walter F."/>
            <person name="Albersmeier A."/>
            <person name="Kalinowski J."/>
            <person name="Ruckert C."/>
        </authorList>
    </citation>
    <scope>NUCLEOTIDE SEQUENCE</scope>
    <source>
        <strain evidence="2">VKM Ac-1940</strain>
    </source>
</reference>
<keyword evidence="3" id="KW-1185">Reference proteome</keyword>
<name>A0A9W6HP92_9MICO</name>
<evidence type="ECO:0000313" key="2">
    <source>
        <dbReference type="EMBL" id="GLJ96638.1"/>
    </source>
</evidence>
<feature type="transmembrane region" description="Helical" evidence="1">
    <location>
        <begin position="63"/>
        <end position="86"/>
    </location>
</feature>
<feature type="transmembrane region" description="Helical" evidence="1">
    <location>
        <begin position="106"/>
        <end position="130"/>
    </location>
</feature>
<comment type="caution">
    <text evidence="2">The sequence shown here is derived from an EMBL/GenBank/DDBJ whole genome shotgun (WGS) entry which is preliminary data.</text>
</comment>
<dbReference type="Proteomes" id="UP001142291">
    <property type="component" value="Unassembled WGS sequence"/>
</dbReference>